<dbReference type="EMBL" id="JAETXX010000005">
    <property type="protein sequence ID" value="MCF8715154.1"/>
    <property type="molecule type" value="Genomic_DNA"/>
</dbReference>
<dbReference type="Proteomes" id="UP000829517">
    <property type="component" value="Unassembled WGS sequence"/>
</dbReference>
<protein>
    <submittedName>
        <fullName evidence="1">Uncharacterized protein</fullName>
    </submittedName>
</protein>
<dbReference type="Pfam" id="PF20365">
    <property type="entry name" value="DUF6660"/>
    <property type="match status" value="1"/>
</dbReference>
<evidence type="ECO:0000313" key="1">
    <source>
        <dbReference type="EMBL" id="MCF8715154.1"/>
    </source>
</evidence>
<evidence type="ECO:0000313" key="2">
    <source>
        <dbReference type="Proteomes" id="UP000829517"/>
    </source>
</evidence>
<organism evidence="1 2">
    <name type="scientific">Joostella atrarenae</name>
    <dbReference type="NCBI Taxonomy" id="679257"/>
    <lineage>
        <taxon>Bacteria</taxon>
        <taxon>Pseudomonadati</taxon>
        <taxon>Bacteroidota</taxon>
        <taxon>Flavobacteriia</taxon>
        <taxon>Flavobacteriales</taxon>
        <taxon>Flavobacteriaceae</taxon>
        <taxon>Joostella</taxon>
    </lineage>
</organism>
<comment type="caution">
    <text evidence="1">The sequence shown here is derived from an EMBL/GenBank/DDBJ whole genome shotgun (WGS) entry which is preliminary data.</text>
</comment>
<name>A0ABS9J425_9FLAO</name>
<proteinExistence type="predicted"/>
<accession>A0ABS9J425</accession>
<reference evidence="1 2" key="1">
    <citation type="submission" date="2021-01" db="EMBL/GenBank/DDBJ databases">
        <title>Genome sequencing of Joostella atrarenae M1-2 (= KCTC 23194).</title>
        <authorList>
            <person name="Zakaria M.R."/>
            <person name="Lam M.Q."/>
            <person name="Chong C.S."/>
        </authorList>
    </citation>
    <scope>NUCLEOTIDE SEQUENCE [LARGE SCALE GENOMIC DNA]</scope>
    <source>
        <strain evidence="1 2">M1-2</strain>
    </source>
</reference>
<sequence>MSLSFLVCSDEVAVDVTSEKVVMSQDQHPGDLDLDLCSPFCQCQCCHIPMITLEEYDFAVIDLSISTKEDHFYFNIKDDFLNSILQPPRV</sequence>
<gene>
    <name evidence="1" type="ORF">JM658_09985</name>
</gene>
<keyword evidence="2" id="KW-1185">Reference proteome</keyword>
<dbReference type="InterPro" id="IPR046601">
    <property type="entry name" value="DUF6660"/>
</dbReference>